<dbReference type="EMBL" id="CM039429">
    <property type="protein sequence ID" value="KAI4346923.1"/>
    <property type="molecule type" value="Genomic_DNA"/>
</dbReference>
<name>A0ACB9PEN5_BAUVA</name>
<dbReference type="Proteomes" id="UP000828941">
    <property type="component" value="Chromosome 4"/>
</dbReference>
<organism evidence="1 2">
    <name type="scientific">Bauhinia variegata</name>
    <name type="common">Purple orchid tree</name>
    <name type="synonym">Phanera variegata</name>
    <dbReference type="NCBI Taxonomy" id="167791"/>
    <lineage>
        <taxon>Eukaryota</taxon>
        <taxon>Viridiplantae</taxon>
        <taxon>Streptophyta</taxon>
        <taxon>Embryophyta</taxon>
        <taxon>Tracheophyta</taxon>
        <taxon>Spermatophyta</taxon>
        <taxon>Magnoliopsida</taxon>
        <taxon>eudicotyledons</taxon>
        <taxon>Gunneridae</taxon>
        <taxon>Pentapetalae</taxon>
        <taxon>rosids</taxon>
        <taxon>fabids</taxon>
        <taxon>Fabales</taxon>
        <taxon>Fabaceae</taxon>
        <taxon>Cercidoideae</taxon>
        <taxon>Cercideae</taxon>
        <taxon>Bauhiniinae</taxon>
        <taxon>Bauhinia</taxon>
    </lineage>
</organism>
<comment type="caution">
    <text evidence="1">The sequence shown here is derived from an EMBL/GenBank/DDBJ whole genome shotgun (WGS) entry which is preliminary data.</text>
</comment>
<accession>A0ACB9PEN5</accession>
<keyword evidence="2" id="KW-1185">Reference proteome</keyword>
<evidence type="ECO:0000313" key="1">
    <source>
        <dbReference type="EMBL" id="KAI4346923.1"/>
    </source>
</evidence>
<sequence>MDRNRDRMYWEIEPYADINNLEDLKKERRKMEEKYETSTTKIQHVPYYMRNLNKYEKYYFPNLISIGPAHDDPRLSRGREYKVMWMLMYAEESRKTPQFLYQRIFNNIAELRGLFSPELLVRISDVFLARMLLVDGCAMLQIMEKATPSEFKDLKVKIDIQVIIRDLFLLENQLPYKVLELLCKDETELKISMYRFCKLHNTFTVLESPHSLRFKDAEDRIEILKKSSPPNHLLDCLRRYILVDEMASIGKDQCQINVAITNANKKEKYISYRNIQELKACGIQVKRQKNVSLNNISFRSSCFGGKLHLPPLILEDSTVTVLLNLVAYEMCPDFENNFEICSYVKLLDLLIDSAEDVKELRSSRVLHNSLGSDEEVVELFNAISSGLMHNPDIYSGIREVMEKHYKKKLSIWVAEAYYSYFKSPWTIIAFLAALIALVLTALQTWLAFKSS</sequence>
<gene>
    <name evidence="1" type="ORF">L6164_007786</name>
</gene>
<protein>
    <submittedName>
        <fullName evidence="1">Uncharacterized protein</fullName>
    </submittedName>
</protein>
<evidence type="ECO:0000313" key="2">
    <source>
        <dbReference type="Proteomes" id="UP000828941"/>
    </source>
</evidence>
<proteinExistence type="predicted"/>
<reference evidence="1 2" key="1">
    <citation type="journal article" date="2022" name="DNA Res.">
        <title>Chromosomal-level genome assembly of the orchid tree Bauhinia variegata (Leguminosae; Cercidoideae) supports the allotetraploid origin hypothesis of Bauhinia.</title>
        <authorList>
            <person name="Zhong Y."/>
            <person name="Chen Y."/>
            <person name="Zheng D."/>
            <person name="Pang J."/>
            <person name="Liu Y."/>
            <person name="Luo S."/>
            <person name="Meng S."/>
            <person name="Qian L."/>
            <person name="Wei D."/>
            <person name="Dai S."/>
            <person name="Zhou R."/>
        </authorList>
    </citation>
    <scope>NUCLEOTIDE SEQUENCE [LARGE SCALE GENOMIC DNA]</scope>
    <source>
        <strain evidence="1">BV-YZ2020</strain>
    </source>
</reference>